<dbReference type="CDD" id="cd07012">
    <property type="entry name" value="PBP2_Bug_TTT"/>
    <property type="match status" value="1"/>
</dbReference>
<dbReference type="OrthoDB" id="8963688at2"/>
<name>A0A3S0XE52_9BURK</name>
<sequence length="333" mass="35652">MKVRFLFVWIAASMGLLSIGMSDQAEAQTQTQAGDASHRSSRIVIGYPPGQSVDTVGRYLASALSRKLDRNFFVENVPGQSGSIALGNVARSAGDLNTLTFSASSALVINPILFKAVRYNTLKNFEPVATLYDTPLLLLVNSRLPIDSVESLVSYANSHPGEISFSSPGVGSVSHLAMTEFIRRTRLKFVHVPYQGAAPSLTALAAGQVQVTFEGVAAATPLLQGGRIRALAISSAKRLPKLESIPTVAESGLPGFDVVPWVGLLTPSGVAPDKVAEIWNAVQAILQTDEYTALIEQVGGRQAVRSPSDFRKFLEAEVPRWQEFIKVSGVTAE</sequence>
<dbReference type="EMBL" id="RXFT01000004">
    <property type="protein sequence ID" value="RUR67738.1"/>
    <property type="molecule type" value="Genomic_DNA"/>
</dbReference>
<feature type="signal peptide" evidence="2">
    <location>
        <begin position="1"/>
        <end position="27"/>
    </location>
</feature>
<gene>
    <name evidence="3" type="ORF">EJP67_11800</name>
</gene>
<comment type="similarity">
    <text evidence="1">Belongs to the UPF0065 (bug) family.</text>
</comment>
<protein>
    <submittedName>
        <fullName evidence="3">Tripartite tricarboxylate transporter substrate binding protein</fullName>
    </submittedName>
</protein>
<comment type="caution">
    <text evidence="3">The sequence shown here is derived from an EMBL/GenBank/DDBJ whole genome shotgun (WGS) entry which is preliminary data.</text>
</comment>
<dbReference type="Proteomes" id="UP000281118">
    <property type="component" value="Unassembled WGS sequence"/>
</dbReference>
<keyword evidence="2" id="KW-0732">Signal</keyword>
<evidence type="ECO:0000313" key="3">
    <source>
        <dbReference type="EMBL" id="RUR67738.1"/>
    </source>
</evidence>
<dbReference type="InterPro" id="IPR005064">
    <property type="entry name" value="BUG"/>
</dbReference>
<dbReference type="Gene3D" id="3.40.190.10">
    <property type="entry name" value="Periplasmic binding protein-like II"/>
    <property type="match status" value="1"/>
</dbReference>
<evidence type="ECO:0000313" key="4">
    <source>
        <dbReference type="Proteomes" id="UP000281118"/>
    </source>
</evidence>
<dbReference type="Gene3D" id="3.40.190.150">
    <property type="entry name" value="Bordetella uptake gene, domain 1"/>
    <property type="match status" value="1"/>
</dbReference>
<dbReference type="PANTHER" id="PTHR42928">
    <property type="entry name" value="TRICARBOXYLATE-BINDING PROTEIN"/>
    <property type="match status" value="1"/>
</dbReference>
<evidence type="ECO:0000256" key="2">
    <source>
        <dbReference type="SAM" id="SignalP"/>
    </source>
</evidence>
<evidence type="ECO:0000256" key="1">
    <source>
        <dbReference type="ARBA" id="ARBA00006987"/>
    </source>
</evidence>
<accession>A0A3S0XE52</accession>
<dbReference type="PANTHER" id="PTHR42928:SF5">
    <property type="entry name" value="BLR1237 PROTEIN"/>
    <property type="match status" value="1"/>
</dbReference>
<dbReference type="PIRSF" id="PIRSF017082">
    <property type="entry name" value="YflP"/>
    <property type="match status" value="1"/>
</dbReference>
<dbReference type="Pfam" id="PF03401">
    <property type="entry name" value="TctC"/>
    <property type="match status" value="1"/>
</dbReference>
<dbReference type="SUPFAM" id="SSF53850">
    <property type="entry name" value="Periplasmic binding protein-like II"/>
    <property type="match status" value="1"/>
</dbReference>
<dbReference type="InterPro" id="IPR042100">
    <property type="entry name" value="Bug_dom1"/>
</dbReference>
<proteinExistence type="inferred from homology"/>
<dbReference type="AlphaFoldDB" id="A0A3S0XE52"/>
<organism evidence="3 4">
    <name type="scientific">Variovorax guangxiensis</name>
    <dbReference type="NCBI Taxonomy" id="1775474"/>
    <lineage>
        <taxon>Bacteria</taxon>
        <taxon>Pseudomonadati</taxon>
        <taxon>Pseudomonadota</taxon>
        <taxon>Betaproteobacteria</taxon>
        <taxon>Burkholderiales</taxon>
        <taxon>Comamonadaceae</taxon>
        <taxon>Variovorax</taxon>
    </lineage>
</organism>
<dbReference type="RefSeq" id="WP_126021896.1">
    <property type="nucleotide sequence ID" value="NZ_RXFT01000004.1"/>
</dbReference>
<feature type="chain" id="PRO_5018595817" evidence="2">
    <location>
        <begin position="28"/>
        <end position="333"/>
    </location>
</feature>
<reference evidence="3 4" key="1">
    <citation type="submission" date="2018-12" db="EMBL/GenBank/DDBJ databases">
        <title>The genome sequences of Variovorax guangxiensis DSM 27352.</title>
        <authorList>
            <person name="Gao J."/>
            <person name="Sun J."/>
        </authorList>
    </citation>
    <scope>NUCLEOTIDE SEQUENCE [LARGE SCALE GENOMIC DNA]</scope>
    <source>
        <strain evidence="3 4">DSM 27352</strain>
    </source>
</reference>